<evidence type="ECO:0000313" key="2">
    <source>
        <dbReference type="EMBL" id="NEU69092.1"/>
    </source>
</evidence>
<comment type="caution">
    <text evidence="2">The sequence shown here is derived from an EMBL/GenBank/DDBJ whole genome shotgun (WGS) entry which is preliminary data.</text>
</comment>
<keyword evidence="3" id="KW-1185">Reference proteome</keyword>
<sequence>MSQSPLPVFLARQQLDTVVWDACVATSPHRVMYGYSWYLDAVLPAPDWQWMGLVLHDERGGYQAVMPVPLRRKRVVGISRWVVHQPFFCQFLAVFGSDRVLDPMPFLTAIQQRFRYGSVLTMAELLNSEVVTREESRAGWLQIAGFLPHHDNAVELADSEVQVRINYILDLSPGYEQVYASYSRDRKLNLRRAKAANWTLIESTNIEPLLTLFRENHADTIHGGVADWAYDLFRKLNDAMNHRSLSLIRYAVYEGTIEAGALFVREGNRIIYLFNAASKTGRQKNARTLLIDQVIRAYAGQNVMFDFESPQKPSIANFYRSFGATDEVFQAVRWNRFTVLERAFLRIRRLLLTKSDKGNT</sequence>
<evidence type="ECO:0000259" key="1">
    <source>
        <dbReference type="Pfam" id="PF13480"/>
    </source>
</evidence>
<dbReference type="Proteomes" id="UP000477386">
    <property type="component" value="Unassembled WGS sequence"/>
</dbReference>
<protein>
    <submittedName>
        <fullName evidence="2">GNAT family N-acetyltransferase</fullName>
    </submittedName>
</protein>
<dbReference type="RefSeq" id="WP_164041570.1">
    <property type="nucleotide sequence ID" value="NZ_JAAGNZ010000002.1"/>
</dbReference>
<feature type="domain" description="BioF2-like acetyltransferase" evidence="1">
    <location>
        <begin position="203"/>
        <end position="307"/>
    </location>
</feature>
<reference evidence="2 3" key="1">
    <citation type="submission" date="2020-02" db="EMBL/GenBank/DDBJ databases">
        <title>Draft genome sequence of two Spirosoma agri KCTC 52727 and Spirosoma terrae KCTC 52035.</title>
        <authorList>
            <person name="Rojas J."/>
            <person name="Ambika Manirajan B."/>
            <person name="Ratering S."/>
            <person name="Suarez C."/>
            <person name="Schnell S."/>
        </authorList>
    </citation>
    <scope>NUCLEOTIDE SEQUENCE [LARGE SCALE GENOMIC DNA]</scope>
    <source>
        <strain evidence="2 3">KCTC 52727</strain>
    </source>
</reference>
<dbReference type="Gene3D" id="3.40.630.30">
    <property type="match status" value="1"/>
</dbReference>
<name>A0A6M0IMM2_9BACT</name>
<accession>A0A6M0IMM2</accession>
<keyword evidence="2" id="KW-0808">Transferase</keyword>
<dbReference type="AlphaFoldDB" id="A0A6M0IMM2"/>
<organism evidence="2 3">
    <name type="scientific">Spirosoma agri</name>
    <dbReference type="NCBI Taxonomy" id="1987381"/>
    <lineage>
        <taxon>Bacteria</taxon>
        <taxon>Pseudomonadati</taxon>
        <taxon>Bacteroidota</taxon>
        <taxon>Cytophagia</taxon>
        <taxon>Cytophagales</taxon>
        <taxon>Cytophagaceae</taxon>
        <taxon>Spirosoma</taxon>
    </lineage>
</organism>
<dbReference type="InterPro" id="IPR016181">
    <property type="entry name" value="Acyl_CoA_acyltransferase"/>
</dbReference>
<dbReference type="GO" id="GO:0016740">
    <property type="term" value="F:transferase activity"/>
    <property type="evidence" value="ECO:0007669"/>
    <property type="project" value="UniProtKB-KW"/>
</dbReference>
<evidence type="ECO:0000313" key="3">
    <source>
        <dbReference type="Proteomes" id="UP000477386"/>
    </source>
</evidence>
<dbReference type="EMBL" id="JAAGNZ010000002">
    <property type="protein sequence ID" value="NEU69092.1"/>
    <property type="molecule type" value="Genomic_DNA"/>
</dbReference>
<proteinExistence type="predicted"/>
<dbReference type="InterPro" id="IPR038740">
    <property type="entry name" value="BioF2-like_GNAT_dom"/>
</dbReference>
<dbReference type="SUPFAM" id="SSF55729">
    <property type="entry name" value="Acyl-CoA N-acyltransferases (Nat)"/>
    <property type="match status" value="1"/>
</dbReference>
<dbReference type="Pfam" id="PF13480">
    <property type="entry name" value="Acetyltransf_6"/>
    <property type="match status" value="1"/>
</dbReference>
<gene>
    <name evidence="2" type="ORF">GK091_19560</name>
</gene>